<evidence type="ECO:0000256" key="4">
    <source>
        <dbReference type="ARBA" id="ARBA00022917"/>
    </source>
</evidence>
<comment type="caution">
    <text evidence="7">The sequence shown here is derived from an EMBL/GenBank/DDBJ whole genome shotgun (WGS) entry which is preliminary data.</text>
</comment>
<dbReference type="SMART" id="SM00889">
    <property type="entry name" value="EFG_IV"/>
    <property type="match status" value="1"/>
</dbReference>
<dbReference type="GO" id="GO:0005525">
    <property type="term" value="F:GTP binding"/>
    <property type="evidence" value="ECO:0007669"/>
    <property type="project" value="UniProtKB-KW"/>
</dbReference>
<dbReference type="InterPro" id="IPR020568">
    <property type="entry name" value="Ribosomal_Su5_D2-typ_SF"/>
</dbReference>
<feature type="domain" description="Translation elongation factor EFG/EF2" evidence="6">
    <location>
        <begin position="12"/>
        <end position="132"/>
    </location>
</feature>
<evidence type="ECO:0000313" key="7">
    <source>
        <dbReference type="EMBL" id="TXG48108.1"/>
    </source>
</evidence>
<dbReference type="PANTHER" id="PTHR42908">
    <property type="entry name" value="TRANSLATION ELONGATION FACTOR-RELATED"/>
    <property type="match status" value="1"/>
</dbReference>
<proteinExistence type="predicted"/>
<evidence type="ECO:0000256" key="1">
    <source>
        <dbReference type="ARBA" id="ARBA00022490"/>
    </source>
</evidence>
<dbReference type="GO" id="GO:0043022">
    <property type="term" value="F:ribosome binding"/>
    <property type="evidence" value="ECO:0007669"/>
    <property type="project" value="TreeGrafter"/>
</dbReference>
<protein>
    <recommendedName>
        <fullName evidence="6">Translation elongation factor EFG/EF2 domain-containing protein</fullName>
    </recommendedName>
</protein>
<dbReference type="Gene3D" id="3.30.230.10">
    <property type="match status" value="1"/>
</dbReference>
<dbReference type="GO" id="GO:0005829">
    <property type="term" value="C:cytosol"/>
    <property type="evidence" value="ECO:0007669"/>
    <property type="project" value="TreeGrafter"/>
</dbReference>
<evidence type="ECO:0000256" key="3">
    <source>
        <dbReference type="ARBA" id="ARBA00022768"/>
    </source>
</evidence>
<dbReference type="GO" id="GO:1990904">
    <property type="term" value="C:ribonucleoprotein complex"/>
    <property type="evidence" value="ECO:0007669"/>
    <property type="project" value="TreeGrafter"/>
</dbReference>
<keyword evidence="3" id="KW-0251">Elongation factor</keyword>
<reference evidence="8" key="1">
    <citation type="journal article" date="2019" name="Gigascience">
        <title>De novo genome assembly of the endangered Acer yangbiense, a plant species with extremely small populations endemic to Yunnan Province, China.</title>
        <authorList>
            <person name="Yang J."/>
            <person name="Wariss H.M."/>
            <person name="Tao L."/>
            <person name="Zhang R."/>
            <person name="Yun Q."/>
            <person name="Hollingsworth P."/>
            <person name="Dao Z."/>
            <person name="Luo G."/>
            <person name="Guo H."/>
            <person name="Ma Y."/>
            <person name="Sun W."/>
        </authorList>
    </citation>
    <scope>NUCLEOTIDE SEQUENCE [LARGE SCALE GENOMIC DNA]</scope>
    <source>
        <strain evidence="8">cv. Malutang</strain>
    </source>
</reference>
<evidence type="ECO:0000256" key="2">
    <source>
        <dbReference type="ARBA" id="ARBA00022741"/>
    </source>
</evidence>
<keyword evidence="8" id="KW-1185">Reference proteome</keyword>
<dbReference type="GO" id="GO:0003924">
    <property type="term" value="F:GTPase activity"/>
    <property type="evidence" value="ECO:0007669"/>
    <property type="project" value="TreeGrafter"/>
</dbReference>
<dbReference type="InterPro" id="IPR005517">
    <property type="entry name" value="Transl_elong_EFG/EF2_IV"/>
</dbReference>
<dbReference type="Proteomes" id="UP000323000">
    <property type="component" value="Chromosome 13"/>
</dbReference>
<keyword evidence="5" id="KW-0342">GTP-binding</keyword>
<dbReference type="SUPFAM" id="SSF54211">
    <property type="entry name" value="Ribosomal protein S5 domain 2-like"/>
    <property type="match status" value="1"/>
</dbReference>
<dbReference type="Pfam" id="PF03764">
    <property type="entry name" value="EFG_IV"/>
    <property type="match status" value="1"/>
</dbReference>
<keyword evidence="1" id="KW-0963">Cytoplasm</keyword>
<keyword evidence="4" id="KW-0648">Protein biosynthesis</keyword>
<evidence type="ECO:0000259" key="6">
    <source>
        <dbReference type="SMART" id="SM00889"/>
    </source>
</evidence>
<dbReference type="AlphaFoldDB" id="A0A5C7GTN7"/>
<dbReference type="CDD" id="cd01681">
    <property type="entry name" value="aeEF2_snRNP_like_IV"/>
    <property type="match status" value="1"/>
</dbReference>
<keyword evidence="2" id="KW-0547">Nucleotide-binding</keyword>
<organism evidence="7 8">
    <name type="scientific">Acer yangbiense</name>
    <dbReference type="NCBI Taxonomy" id="1000413"/>
    <lineage>
        <taxon>Eukaryota</taxon>
        <taxon>Viridiplantae</taxon>
        <taxon>Streptophyta</taxon>
        <taxon>Embryophyta</taxon>
        <taxon>Tracheophyta</taxon>
        <taxon>Spermatophyta</taxon>
        <taxon>Magnoliopsida</taxon>
        <taxon>eudicotyledons</taxon>
        <taxon>Gunneridae</taxon>
        <taxon>Pentapetalae</taxon>
        <taxon>rosids</taxon>
        <taxon>malvids</taxon>
        <taxon>Sapindales</taxon>
        <taxon>Sapindaceae</taxon>
        <taxon>Hippocastanoideae</taxon>
        <taxon>Acereae</taxon>
        <taxon>Acer</taxon>
    </lineage>
</organism>
<evidence type="ECO:0000256" key="5">
    <source>
        <dbReference type="ARBA" id="ARBA00023134"/>
    </source>
</evidence>
<dbReference type="InterPro" id="IPR014721">
    <property type="entry name" value="Ribsml_uS5_D2-typ_fold_subgr"/>
</dbReference>
<dbReference type="PANTHER" id="PTHR42908:SF10">
    <property type="entry name" value="EUKARYOTIC TRANSLATION ELONGATION FACTOR 2"/>
    <property type="match status" value="1"/>
</dbReference>
<dbReference type="GO" id="GO:0003746">
    <property type="term" value="F:translation elongation factor activity"/>
    <property type="evidence" value="ECO:0007669"/>
    <property type="project" value="UniProtKB-KW"/>
</dbReference>
<dbReference type="EMBL" id="VAHF01000013">
    <property type="protein sequence ID" value="TXG48108.1"/>
    <property type="molecule type" value="Genomic_DNA"/>
</dbReference>
<sequence>MKARPMEEHLAKAIDEGYIGSRVDPQLQVMSEKFDWDTDLGKQIWCFGPRNTSLNMVVNKCAGVSFLNETKGSVVAGFQDASLEGALAHEEMRGICFEICDVVLHENPIERTGRQIIPTTRRAIYVAQLTAKPMLMKPVYLVEFQALQEALNTISSLFDDNRGKVLNSGMLFDHWELMSFDPLEPGSQGAQLLANMRKRKGLTEHMVPLSKYEDGDKDKL</sequence>
<dbReference type="OrthoDB" id="203at2759"/>
<accession>A0A5C7GTN7</accession>
<evidence type="ECO:0000313" key="8">
    <source>
        <dbReference type="Proteomes" id="UP000323000"/>
    </source>
</evidence>
<gene>
    <name evidence="7" type="ORF">EZV62_027402</name>
</gene>
<name>A0A5C7GTN7_9ROSI</name>